<evidence type="ECO:0000256" key="1">
    <source>
        <dbReference type="ARBA" id="ARBA00023015"/>
    </source>
</evidence>
<dbReference type="InterPro" id="IPR000835">
    <property type="entry name" value="HTH_MarR-typ"/>
</dbReference>
<protein>
    <submittedName>
        <fullName evidence="5">Winged helix DNA-binding protein</fullName>
    </submittedName>
</protein>
<dbReference type="GO" id="GO:0003700">
    <property type="term" value="F:DNA-binding transcription factor activity"/>
    <property type="evidence" value="ECO:0007669"/>
    <property type="project" value="InterPro"/>
</dbReference>
<dbReference type="GO" id="GO:0003677">
    <property type="term" value="F:DNA binding"/>
    <property type="evidence" value="ECO:0007669"/>
    <property type="project" value="UniProtKB-KW"/>
</dbReference>
<gene>
    <name evidence="5" type="ORF">GSY63_07070</name>
</gene>
<dbReference type="SUPFAM" id="SSF46785">
    <property type="entry name" value="Winged helix' DNA-binding domain"/>
    <property type="match status" value="1"/>
</dbReference>
<dbReference type="AlphaFoldDB" id="A0A966DTA2"/>
<proteinExistence type="predicted"/>
<feature type="domain" description="HTH marR-type" evidence="4">
    <location>
        <begin position="56"/>
        <end position="189"/>
    </location>
</feature>
<comment type="caution">
    <text evidence="5">The sequence shown here is derived from an EMBL/GenBank/DDBJ whole genome shotgun (WGS) entry which is preliminary data.</text>
</comment>
<keyword evidence="3" id="KW-0804">Transcription</keyword>
<dbReference type="RefSeq" id="WP_166585091.1">
    <property type="nucleotide sequence ID" value="NZ_WWEO01000040.1"/>
</dbReference>
<sequence>MEASMNQTVELVRLWGIYEKDHTNATLDDFFRNQLAVKTKKERLAGLEGKLIPDINGKLVILLRRIGRFHIVYSNKALEGTELDQIEEFGILVTIHNMGNPIKSEAIYNNIIELSSGTNMLIRMIKRGLVTEYVDPDDKRVKRLKVTRKGEKTLDVAKDQVLKVAQMMVQDLNDDEKHLCMELLDPINRRYSGLYQKQKNKSFDEIFKENMQ</sequence>
<accession>A0A966DTA2</accession>
<dbReference type="InterPro" id="IPR036390">
    <property type="entry name" value="WH_DNA-bd_sf"/>
</dbReference>
<evidence type="ECO:0000259" key="4">
    <source>
        <dbReference type="PROSITE" id="PS50995"/>
    </source>
</evidence>
<reference evidence="5" key="1">
    <citation type="submission" date="2020-01" db="EMBL/GenBank/DDBJ databases">
        <authorList>
            <person name="Seo Y.L."/>
        </authorList>
    </citation>
    <scope>NUCLEOTIDE SEQUENCE</scope>
    <source>
        <strain evidence="5">R11</strain>
    </source>
</reference>
<evidence type="ECO:0000256" key="3">
    <source>
        <dbReference type="ARBA" id="ARBA00023163"/>
    </source>
</evidence>
<dbReference type="InterPro" id="IPR036388">
    <property type="entry name" value="WH-like_DNA-bd_sf"/>
</dbReference>
<dbReference type="Proteomes" id="UP000638732">
    <property type="component" value="Unassembled WGS sequence"/>
</dbReference>
<dbReference type="PANTHER" id="PTHR42756:SF1">
    <property type="entry name" value="TRANSCRIPTIONAL REPRESSOR OF EMRAB OPERON"/>
    <property type="match status" value="1"/>
</dbReference>
<name>A0A966DTA2_9SPHI</name>
<dbReference type="SMART" id="SM00347">
    <property type="entry name" value="HTH_MARR"/>
    <property type="match status" value="1"/>
</dbReference>
<reference evidence="5" key="2">
    <citation type="submission" date="2020-10" db="EMBL/GenBank/DDBJ databases">
        <title>Mucilaginibacter sp. nov., isolated from soil.</title>
        <authorList>
            <person name="Jeon C.O."/>
        </authorList>
    </citation>
    <scope>NUCLEOTIDE SEQUENCE</scope>
    <source>
        <strain evidence="5">R11</strain>
    </source>
</reference>
<evidence type="ECO:0000313" key="5">
    <source>
        <dbReference type="EMBL" id="NCD69112.1"/>
    </source>
</evidence>
<dbReference type="Gene3D" id="1.10.10.10">
    <property type="entry name" value="Winged helix-like DNA-binding domain superfamily/Winged helix DNA-binding domain"/>
    <property type="match status" value="1"/>
</dbReference>
<dbReference type="PROSITE" id="PS50995">
    <property type="entry name" value="HTH_MARR_2"/>
    <property type="match status" value="1"/>
</dbReference>
<organism evidence="5 6">
    <name type="scientific">Mucilaginibacter agri</name>
    <dbReference type="NCBI Taxonomy" id="2695265"/>
    <lineage>
        <taxon>Bacteria</taxon>
        <taxon>Pseudomonadati</taxon>
        <taxon>Bacteroidota</taxon>
        <taxon>Sphingobacteriia</taxon>
        <taxon>Sphingobacteriales</taxon>
        <taxon>Sphingobacteriaceae</taxon>
        <taxon>Mucilaginibacter</taxon>
    </lineage>
</organism>
<dbReference type="EMBL" id="WWEO01000040">
    <property type="protein sequence ID" value="NCD69112.1"/>
    <property type="molecule type" value="Genomic_DNA"/>
</dbReference>
<keyword evidence="1" id="KW-0805">Transcription regulation</keyword>
<keyword evidence="6" id="KW-1185">Reference proteome</keyword>
<dbReference type="PANTHER" id="PTHR42756">
    <property type="entry name" value="TRANSCRIPTIONAL REGULATOR, MARR"/>
    <property type="match status" value="1"/>
</dbReference>
<evidence type="ECO:0000313" key="6">
    <source>
        <dbReference type="Proteomes" id="UP000638732"/>
    </source>
</evidence>
<keyword evidence="2 5" id="KW-0238">DNA-binding</keyword>
<evidence type="ECO:0000256" key="2">
    <source>
        <dbReference type="ARBA" id="ARBA00023125"/>
    </source>
</evidence>